<dbReference type="EMBL" id="JABELV010000014">
    <property type="protein sequence ID" value="KAG7570997.1"/>
    <property type="molecule type" value="Genomic_DNA"/>
</dbReference>
<dbReference type="AlphaFoldDB" id="A0A8K0JQA8"/>
<feature type="region of interest" description="Disordered" evidence="1">
    <location>
        <begin position="16"/>
        <end position="55"/>
    </location>
</feature>
<feature type="compositionally biased region" description="Polar residues" evidence="1">
    <location>
        <begin position="16"/>
        <end position="49"/>
    </location>
</feature>
<name>A0A8K0JQA8_9TREE</name>
<accession>A0A8K0JQA8</accession>
<protein>
    <submittedName>
        <fullName evidence="2">Uncharacterized protein</fullName>
    </submittedName>
</protein>
<evidence type="ECO:0000313" key="3">
    <source>
        <dbReference type="Proteomes" id="UP000812966"/>
    </source>
</evidence>
<proteinExistence type="predicted"/>
<keyword evidence="3" id="KW-1185">Reference proteome</keyword>
<sequence>MYRPVSLAQSFTGSTAFSHTDKPSVNTLSDRQDTQSHSIQADSRASTRLTAPPRADDFAERYKRLKYQIQQEAVDWPELRKQSIEVLETVDANPRGNETYTEAFTVLYSHHIVVAVEDSESSVRCSAETAYKRARSTLRILRKQSSPTEQRQLARLCKLYCRLDDLFSHLMMRQESNTWREVTDRSISFAPSSKSSVIYTPPPSVKSNSNASDAPPSTAAVRSYHERIKAIVEQADRYDAIPYPKAKFACSNLWNEFKREHIENLGNGSGTGSPFTYFPAVDNAFWIMLTYLMCESRYDFQLEANIYCSEINSQKTNSKDRYAHLLDKARKRAPIDNAVLSAVLKILHDEEWREMYHGK</sequence>
<organism evidence="2 3">
    <name type="scientific">Filobasidium floriforme</name>
    <dbReference type="NCBI Taxonomy" id="5210"/>
    <lineage>
        <taxon>Eukaryota</taxon>
        <taxon>Fungi</taxon>
        <taxon>Dikarya</taxon>
        <taxon>Basidiomycota</taxon>
        <taxon>Agaricomycotina</taxon>
        <taxon>Tremellomycetes</taxon>
        <taxon>Filobasidiales</taxon>
        <taxon>Filobasidiaceae</taxon>
        <taxon>Filobasidium</taxon>
    </lineage>
</organism>
<comment type="caution">
    <text evidence="2">The sequence shown here is derived from an EMBL/GenBank/DDBJ whole genome shotgun (WGS) entry which is preliminary data.</text>
</comment>
<evidence type="ECO:0000313" key="2">
    <source>
        <dbReference type="EMBL" id="KAG7570997.1"/>
    </source>
</evidence>
<gene>
    <name evidence="2" type="ORF">FFLO_01091</name>
</gene>
<evidence type="ECO:0000256" key="1">
    <source>
        <dbReference type="SAM" id="MobiDB-lite"/>
    </source>
</evidence>
<reference evidence="2" key="1">
    <citation type="submission" date="2020-04" db="EMBL/GenBank/DDBJ databases">
        <title>Analysis of mating type loci in Filobasidium floriforme.</title>
        <authorList>
            <person name="Nowrousian M."/>
        </authorList>
    </citation>
    <scope>NUCLEOTIDE SEQUENCE</scope>
    <source>
        <strain evidence="2">CBS 6242</strain>
    </source>
</reference>
<dbReference type="Proteomes" id="UP000812966">
    <property type="component" value="Unassembled WGS sequence"/>
</dbReference>